<feature type="transmembrane region" description="Helical" evidence="6">
    <location>
        <begin position="212"/>
        <end position="234"/>
    </location>
</feature>
<protein>
    <recommendedName>
        <fullName evidence="7">Phosphatidic acid phosphatase type 2/haloperoxidase domain-containing protein</fullName>
    </recommendedName>
</protein>
<comment type="caution">
    <text evidence="8">The sequence shown here is derived from an EMBL/GenBank/DDBJ whole genome shotgun (WGS) entry which is preliminary data.</text>
</comment>
<evidence type="ECO:0000256" key="4">
    <source>
        <dbReference type="ARBA" id="ARBA00022989"/>
    </source>
</evidence>
<feature type="transmembrane region" description="Helical" evidence="6">
    <location>
        <begin position="55"/>
        <end position="73"/>
    </location>
</feature>
<dbReference type="GO" id="GO:0046839">
    <property type="term" value="P:phospholipid dephosphorylation"/>
    <property type="evidence" value="ECO:0007669"/>
    <property type="project" value="TreeGrafter"/>
</dbReference>
<keyword evidence="3 6" id="KW-0812">Transmembrane</keyword>
<dbReference type="GO" id="GO:0007165">
    <property type="term" value="P:signal transduction"/>
    <property type="evidence" value="ECO:0007669"/>
    <property type="project" value="TreeGrafter"/>
</dbReference>
<dbReference type="Gene3D" id="1.20.144.10">
    <property type="entry name" value="Phosphatidic acid phosphatase type 2/haloperoxidase"/>
    <property type="match status" value="1"/>
</dbReference>
<reference evidence="8" key="1">
    <citation type="submission" date="2022-03" db="EMBL/GenBank/DDBJ databases">
        <authorList>
            <person name="Tunstrom K."/>
        </authorList>
    </citation>
    <scope>NUCLEOTIDE SEQUENCE</scope>
</reference>
<evidence type="ECO:0000256" key="1">
    <source>
        <dbReference type="ARBA" id="ARBA00004141"/>
    </source>
</evidence>
<gene>
    <name evidence="8" type="ORF">EEDITHA_LOCUS5262</name>
</gene>
<dbReference type="GO" id="GO:0006644">
    <property type="term" value="P:phospholipid metabolic process"/>
    <property type="evidence" value="ECO:0007669"/>
    <property type="project" value="InterPro"/>
</dbReference>
<evidence type="ECO:0000256" key="2">
    <source>
        <dbReference type="ARBA" id="ARBA00008816"/>
    </source>
</evidence>
<name>A0AAU9TXB9_EUPED</name>
<feature type="domain" description="Phosphatidic acid phosphatase type 2/haloperoxidase" evidence="7">
    <location>
        <begin position="89"/>
        <end position="230"/>
    </location>
</feature>
<dbReference type="AlphaFoldDB" id="A0AAU9TXB9"/>
<evidence type="ECO:0000313" key="9">
    <source>
        <dbReference type="Proteomes" id="UP001153954"/>
    </source>
</evidence>
<dbReference type="GO" id="GO:0005886">
    <property type="term" value="C:plasma membrane"/>
    <property type="evidence" value="ECO:0007669"/>
    <property type="project" value="TreeGrafter"/>
</dbReference>
<dbReference type="Proteomes" id="UP001153954">
    <property type="component" value="Unassembled WGS sequence"/>
</dbReference>
<keyword evidence="5 6" id="KW-0472">Membrane</keyword>
<evidence type="ECO:0000256" key="5">
    <source>
        <dbReference type="ARBA" id="ARBA00023136"/>
    </source>
</evidence>
<proteinExistence type="inferred from homology"/>
<dbReference type="InterPro" id="IPR043216">
    <property type="entry name" value="PAP-like"/>
</dbReference>
<dbReference type="InterPro" id="IPR000326">
    <property type="entry name" value="PAP2/HPO"/>
</dbReference>
<feature type="transmembrane region" description="Helical" evidence="6">
    <location>
        <begin position="94"/>
        <end position="112"/>
    </location>
</feature>
<dbReference type="InterPro" id="IPR036938">
    <property type="entry name" value="PAP2/HPO_sf"/>
</dbReference>
<evidence type="ECO:0000256" key="6">
    <source>
        <dbReference type="SAM" id="Phobius"/>
    </source>
</evidence>
<keyword evidence="9" id="KW-1185">Reference proteome</keyword>
<evidence type="ECO:0000313" key="8">
    <source>
        <dbReference type="EMBL" id="CAH2089180.1"/>
    </source>
</evidence>
<dbReference type="PANTHER" id="PTHR10165">
    <property type="entry name" value="LIPID PHOSPHATE PHOSPHATASE"/>
    <property type="match status" value="1"/>
</dbReference>
<comment type="subcellular location">
    <subcellularLocation>
        <location evidence="1">Membrane</location>
        <topology evidence="1">Multi-pass membrane protein</topology>
    </subcellularLocation>
</comment>
<organism evidence="8 9">
    <name type="scientific">Euphydryas editha</name>
    <name type="common">Edith's checkerspot</name>
    <dbReference type="NCBI Taxonomy" id="104508"/>
    <lineage>
        <taxon>Eukaryota</taxon>
        <taxon>Metazoa</taxon>
        <taxon>Ecdysozoa</taxon>
        <taxon>Arthropoda</taxon>
        <taxon>Hexapoda</taxon>
        <taxon>Insecta</taxon>
        <taxon>Pterygota</taxon>
        <taxon>Neoptera</taxon>
        <taxon>Endopterygota</taxon>
        <taxon>Lepidoptera</taxon>
        <taxon>Glossata</taxon>
        <taxon>Ditrysia</taxon>
        <taxon>Papilionoidea</taxon>
        <taxon>Nymphalidae</taxon>
        <taxon>Nymphalinae</taxon>
        <taxon>Euphydryas</taxon>
    </lineage>
</organism>
<dbReference type="PANTHER" id="PTHR10165:SF103">
    <property type="entry name" value="PHOSPHOLIPID PHOSPHATASE HOMOLOG 1.2 HOMOLOG"/>
    <property type="match status" value="1"/>
</dbReference>
<feature type="transmembrane region" description="Helical" evidence="6">
    <location>
        <begin position="15"/>
        <end position="35"/>
    </location>
</feature>
<accession>A0AAU9TXB9</accession>
<evidence type="ECO:0000256" key="3">
    <source>
        <dbReference type="ARBA" id="ARBA00022692"/>
    </source>
</evidence>
<dbReference type="GO" id="GO:0008195">
    <property type="term" value="F:phosphatidate phosphatase activity"/>
    <property type="evidence" value="ECO:0007669"/>
    <property type="project" value="TreeGrafter"/>
</dbReference>
<evidence type="ECO:0000259" key="7">
    <source>
        <dbReference type="SMART" id="SM00014"/>
    </source>
</evidence>
<keyword evidence="4 6" id="KW-1133">Transmembrane helix</keyword>
<sequence length="276" mass="31688">MLNKLKLAWSKTNRFYRVIFLFLLVELKLFPGGKIGFQCNDPALSHPFTGDTVNWKWLIVVTALLPLIVMLIIENQKDKTDLAKKKALTWYKEYLYGYLINLTLVECLKFIVGSPRPHFFDTCSPKEALTCETSEYVSSYTCTKAHWLNQSDRSFPSGHTSLAFHAGMFVIYYLQKRANHIHTKSVRTIQLLCTVATLHCAVSRITDHRHHWWDVLAGVVIAAPILIYTILRLCRNFECLTGKMNIVENQNIENVVENLNNTLPNVGQTKIIENVD</sequence>
<comment type="similarity">
    <text evidence="2">Belongs to the PA-phosphatase related phosphoesterase family.</text>
</comment>
<dbReference type="Pfam" id="PF01569">
    <property type="entry name" value="PAP2"/>
    <property type="match status" value="1"/>
</dbReference>
<dbReference type="SUPFAM" id="SSF48317">
    <property type="entry name" value="Acid phosphatase/Vanadium-dependent haloperoxidase"/>
    <property type="match status" value="1"/>
</dbReference>
<dbReference type="EMBL" id="CAKOGL010000008">
    <property type="protein sequence ID" value="CAH2089180.1"/>
    <property type="molecule type" value="Genomic_DNA"/>
</dbReference>
<dbReference type="SMART" id="SM00014">
    <property type="entry name" value="acidPPc"/>
    <property type="match status" value="1"/>
</dbReference>